<dbReference type="FunFam" id="3.40.640.10:FF:000014">
    <property type="entry name" value="Adenosylmethionine-8-amino-7-oxononanoate aminotransferase, probable"/>
    <property type="match status" value="1"/>
</dbReference>
<dbReference type="InterPro" id="IPR015424">
    <property type="entry name" value="PyrdxlP-dep_Trfase"/>
</dbReference>
<dbReference type="InterPro" id="IPR005814">
    <property type="entry name" value="Aminotrans_3"/>
</dbReference>
<protein>
    <submittedName>
        <fullName evidence="6 7">Uncharacterized protein</fullName>
    </submittedName>
</protein>
<reference evidence="7" key="3">
    <citation type="submission" date="2016-03" db="UniProtKB">
        <authorList>
            <consortium name="EnsemblProtists"/>
        </authorList>
    </citation>
    <scope>IDENTIFICATION</scope>
</reference>
<organism evidence="6">
    <name type="scientific">Guillardia theta (strain CCMP2712)</name>
    <name type="common">Cryptophyte</name>
    <dbReference type="NCBI Taxonomy" id="905079"/>
    <lineage>
        <taxon>Eukaryota</taxon>
        <taxon>Cryptophyceae</taxon>
        <taxon>Pyrenomonadales</taxon>
        <taxon>Geminigeraceae</taxon>
        <taxon>Guillardia</taxon>
    </lineage>
</organism>
<dbReference type="KEGG" id="gtt:GUITHDRAFT_164445"/>
<dbReference type="Gene3D" id="3.40.640.10">
    <property type="entry name" value="Type I PLP-dependent aspartate aminotransferase-like (Major domain)"/>
    <property type="match status" value="1"/>
</dbReference>
<dbReference type="GO" id="GO:0030170">
    <property type="term" value="F:pyridoxal phosphate binding"/>
    <property type="evidence" value="ECO:0007669"/>
    <property type="project" value="InterPro"/>
</dbReference>
<keyword evidence="4 5" id="KW-0663">Pyridoxal phosphate</keyword>
<dbReference type="GO" id="GO:0005829">
    <property type="term" value="C:cytosol"/>
    <property type="evidence" value="ECO:0007669"/>
    <property type="project" value="TreeGrafter"/>
</dbReference>
<evidence type="ECO:0000256" key="4">
    <source>
        <dbReference type="ARBA" id="ARBA00022898"/>
    </source>
</evidence>
<dbReference type="PANTHER" id="PTHR43094">
    <property type="entry name" value="AMINOTRANSFERASE"/>
    <property type="match status" value="1"/>
</dbReference>
<dbReference type="PaxDb" id="55529-EKX41265"/>
<evidence type="ECO:0000256" key="3">
    <source>
        <dbReference type="ARBA" id="ARBA00022679"/>
    </source>
</evidence>
<dbReference type="Proteomes" id="UP000011087">
    <property type="component" value="Unassembled WGS sequence"/>
</dbReference>
<dbReference type="eggNOG" id="KOG1404">
    <property type="taxonomic scope" value="Eukaryota"/>
</dbReference>
<dbReference type="OrthoDB" id="425114at2759"/>
<evidence type="ECO:0000256" key="5">
    <source>
        <dbReference type="RuleBase" id="RU003560"/>
    </source>
</evidence>
<sequence>MLLRGTGRRLLSHGRGEGAGAPFMHAFNKTSPGKPPKVHVRGEGVYVYDQEGNKLLDGLAGLWSVSLGYSQTRIVEAAGRQMAKLPYYHTFWNQGHDVGYELAARLQEFIPCPVEKIAFTSGGSDANDTAIKLVWYYNNALGRQGKKKIIARNKAYHGVTALAASLSGLPGLHSNFGASAAQNLPLPGFLHVTCPHMYRFAKEAESEEQFSSRLAKELEEKIQHEGPETVAAVIAEPLMGAGGVMPPPVGYLKKVREICSRHDVLMISDEVVCGFGRLGEDFGFQKYGFVPDIITMAKVDI</sequence>
<dbReference type="Gene3D" id="3.90.1150.10">
    <property type="entry name" value="Aspartate Aminotransferase, domain 1"/>
    <property type="match status" value="1"/>
</dbReference>
<dbReference type="SUPFAM" id="SSF53383">
    <property type="entry name" value="PLP-dependent transferases"/>
    <property type="match status" value="1"/>
</dbReference>
<evidence type="ECO:0000256" key="1">
    <source>
        <dbReference type="ARBA" id="ARBA00008954"/>
    </source>
</evidence>
<proteinExistence type="inferred from homology"/>
<comment type="similarity">
    <text evidence="1 5">Belongs to the class-III pyridoxal-phosphate-dependent aminotransferase family.</text>
</comment>
<keyword evidence="2" id="KW-0032">Aminotransferase</keyword>
<gene>
    <name evidence="6" type="ORF">GUITHDRAFT_164445</name>
</gene>
<dbReference type="Pfam" id="PF00202">
    <property type="entry name" value="Aminotran_3"/>
    <property type="match status" value="1"/>
</dbReference>
<keyword evidence="8" id="KW-1185">Reference proteome</keyword>
<dbReference type="InterPro" id="IPR015421">
    <property type="entry name" value="PyrdxlP-dep_Trfase_major"/>
</dbReference>
<dbReference type="AlphaFoldDB" id="L1IZN0"/>
<dbReference type="GO" id="GO:0008483">
    <property type="term" value="F:transaminase activity"/>
    <property type="evidence" value="ECO:0007669"/>
    <property type="project" value="UniProtKB-KW"/>
</dbReference>
<evidence type="ECO:0000313" key="8">
    <source>
        <dbReference type="Proteomes" id="UP000011087"/>
    </source>
</evidence>
<name>L1IZN0_GUITC</name>
<dbReference type="RefSeq" id="XP_005828245.1">
    <property type="nucleotide sequence ID" value="XM_005828188.1"/>
</dbReference>
<reference evidence="8" key="2">
    <citation type="submission" date="2012-11" db="EMBL/GenBank/DDBJ databases">
        <authorList>
            <person name="Kuo A."/>
            <person name="Curtis B.A."/>
            <person name="Tanifuji G."/>
            <person name="Burki F."/>
            <person name="Gruber A."/>
            <person name="Irimia M."/>
            <person name="Maruyama S."/>
            <person name="Arias M.C."/>
            <person name="Ball S.G."/>
            <person name="Gile G.H."/>
            <person name="Hirakawa Y."/>
            <person name="Hopkins J.F."/>
            <person name="Rensing S.A."/>
            <person name="Schmutz J."/>
            <person name="Symeonidi A."/>
            <person name="Elias M."/>
            <person name="Eveleigh R.J."/>
            <person name="Herman E.K."/>
            <person name="Klute M.J."/>
            <person name="Nakayama T."/>
            <person name="Obornik M."/>
            <person name="Reyes-Prieto A."/>
            <person name="Armbrust E.V."/>
            <person name="Aves S.J."/>
            <person name="Beiko R.G."/>
            <person name="Coutinho P."/>
            <person name="Dacks J.B."/>
            <person name="Durnford D.G."/>
            <person name="Fast N.M."/>
            <person name="Green B.R."/>
            <person name="Grisdale C."/>
            <person name="Hempe F."/>
            <person name="Henrissat B."/>
            <person name="Hoppner M.P."/>
            <person name="Ishida K.-I."/>
            <person name="Kim E."/>
            <person name="Koreny L."/>
            <person name="Kroth P.G."/>
            <person name="Liu Y."/>
            <person name="Malik S.-B."/>
            <person name="Maier U.G."/>
            <person name="McRose D."/>
            <person name="Mock T."/>
            <person name="Neilson J.A."/>
            <person name="Onodera N.T."/>
            <person name="Poole A.M."/>
            <person name="Pritham E.J."/>
            <person name="Richards T.A."/>
            <person name="Rocap G."/>
            <person name="Roy S.W."/>
            <person name="Sarai C."/>
            <person name="Schaack S."/>
            <person name="Shirato S."/>
            <person name="Slamovits C.H."/>
            <person name="Spencer D.F."/>
            <person name="Suzuki S."/>
            <person name="Worden A.Z."/>
            <person name="Zauner S."/>
            <person name="Barry K."/>
            <person name="Bell C."/>
            <person name="Bharti A.K."/>
            <person name="Crow J.A."/>
            <person name="Grimwood J."/>
            <person name="Kramer R."/>
            <person name="Lindquist E."/>
            <person name="Lucas S."/>
            <person name="Salamov A."/>
            <person name="McFadden G.I."/>
            <person name="Lane C.E."/>
            <person name="Keeling P.J."/>
            <person name="Gray M.W."/>
            <person name="Grigoriev I.V."/>
            <person name="Archibald J.M."/>
        </authorList>
    </citation>
    <scope>NUCLEOTIDE SEQUENCE</scope>
    <source>
        <strain evidence="8">CCMP2712</strain>
    </source>
</reference>
<accession>L1IZN0</accession>
<dbReference type="CDD" id="cd00610">
    <property type="entry name" value="OAT_like"/>
    <property type="match status" value="1"/>
</dbReference>
<dbReference type="EnsemblProtists" id="EKX41265">
    <property type="protein sequence ID" value="EKX41265"/>
    <property type="gene ID" value="GUITHDRAFT_164445"/>
</dbReference>
<evidence type="ECO:0000313" key="6">
    <source>
        <dbReference type="EMBL" id="EKX41265.1"/>
    </source>
</evidence>
<dbReference type="OMA" id="KGLMCAL"/>
<dbReference type="GeneID" id="17297928"/>
<reference evidence="6 8" key="1">
    <citation type="journal article" date="2012" name="Nature">
        <title>Algal genomes reveal evolutionary mosaicism and the fate of nucleomorphs.</title>
        <authorList>
            <consortium name="DOE Joint Genome Institute"/>
            <person name="Curtis B.A."/>
            <person name="Tanifuji G."/>
            <person name="Burki F."/>
            <person name="Gruber A."/>
            <person name="Irimia M."/>
            <person name="Maruyama S."/>
            <person name="Arias M.C."/>
            <person name="Ball S.G."/>
            <person name="Gile G.H."/>
            <person name="Hirakawa Y."/>
            <person name="Hopkins J.F."/>
            <person name="Kuo A."/>
            <person name="Rensing S.A."/>
            <person name="Schmutz J."/>
            <person name="Symeonidi A."/>
            <person name="Elias M."/>
            <person name="Eveleigh R.J."/>
            <person name="Herman E.K."/>
            <person name="Klute M.J."/>
            <person name="Nakayama T."/>
            <person name="Obornik M."/>
            <person name="Reyes-Prieto A."/>
            <person name="Armbrust E.V."/>
            <person name="Aves S.J."/>
            <person name="Beiko R.G."/>
            <person name="Coutinho P."/>
            <person name="Dacks J.B."/>
            <person name="Durnford D.G."/>
            <person name="Fast N.M."/>
            <person name="Green B.R."/>
            <person name="Grisdale C.J."/>
            <person name="Hempel F."/>
            <person name="Henrissat B."/>
            <person name="Hoppner M.P."/>
            <person name="Ishida K."/>
            <person name="Kim E."/>
            <person name="Koreny L."/>
            <person name="Kroth P.G."/>
            <person name="Liu Y."/>
            <person name="Malik S.B."/>
            <person name="Maier U.G."/>
            <person name="McRose D."/>
            <person name="Mock T."/>
            <person name="Neilson J.A."/>
            <person name="Onodera N.T."/>
            <person name="Poole A.M."/>
            <person name="Pritham E.J."/>
            <person name="Richards T.A."/>
            <person name="Rocap G."/>
            <person name="Roy S.W."/>
            <person name="Sarai C."/>
            <person name="Schaack S."/>
            <person name="Shirato S."/>
            <person name="Slamovits C.H."/>
            <person name="Spencer D.F."/>
            <person name="Suzuki S."/>
            <person name="Worden A.Z."/>
            <person name="Zauner S."/>
            <person name="Barry K."/>
            <person name="Bell C."/>
            <person name="Bharti A.K."/>
            <person name="Crow J.A."/>
            <person name="Grimwood J."/>
            <person name="Kramer R."/>
            <person name="Lindquist E."/>
            <person name="Lucas S."/>
            <person name="Salamov A."/>
            <person name="McFadden G.I."/>
            <person name="Lane C.E."/>
            <person name="Keeling P.J."/>
            <person name="Gray M.W."/>
            <person name="Grigoriev I.V."/>
            <person name="Archibald J.M."/>
        </authorList>
    </citation>
    <scope>NUCLEOTIDE SEQUENCE</scope>
    <source>
        <strain evidence="6 8">CCMP2712</strain>
    </source>
</reference>
<dbReference type="STRING" id="905079.L1IZN0"/>
<dbReference type="InterPro" id="IPR015422">
    <property type="entry name" value="PyrdxlP-dep_Trfase_small"/>
</dbReference>
<dbReference type="PANTHER" id="PTHR43094:SF1">
    <property type="entry name" value="AMINOTRANSFERASE CLASS-III"/>
    <property type="match status" value="1"/>
</dbReference>
<evidence type="ECO:0000256" key="2">
    <source>
        <dbReference type="ARBA" id="ARBA00022576"/>
    </source>
</evidence>
<evidence type="ECO:0000313" key="7">
    <source>
        <dbReference type="EnsemblProtists" id="EKX41265"/>
    </source>
</evidence>
<dbReference type="EMBL" id="JH993025">
    <property type="protein sequence ID" value="EKX41265.1"/>
    <property type="molecule type" value="Genomic_DNA"/>
</dbReference>
<keyword evidence="3" id="KW-0808">Transferase</keyword>
<dbReference type="HOGENOM" id="CLU_016922_4_1_1"/>